<dbReference type="AlphaFoldDB" id="A0A9P9BHZ2"/>
<keyword evidence="2" id="KW-1185">Reference proteome</keyword>
<name>A0A9P9BHZ2_9PEZI</name>
<dbReference type="OrthoDB" id="5056722at2759"/>
<proteinExistence type="predicted"/>
<protein>
    <submittedName>
        <fullName evidence="1">Uncharacterized protein</fullName>
    </submittedName>
</protein>
<sequence>MTAGPHYKRGVQALRKPGEDAVVCIDGYLSTDFGGEGENHHRRYAVSARKIVPVLAAFCVGFYSWHMSSLFVDAHPNLGTILHHTLVLMCSVSIEILQNPFIAHHLPSFLLFELTNIPHNLYRITQSVAGPDYWLRALRSQAVMRQRTALSVSIRQALRKR</sequence>
<accession>A0A9P9BHZ2</accession>
<dbReference type="GeneID" id="70192531"/>
<comment type="caution">
    <text evidence="1">The sequence shown here is derived from an EMBL/GenBank/DDBJ whole genome shotgun (WGS) entry which is preliminary data.</text>
</comment>
<reference evidence="1" key="1">
    <citation type="journal article" date="2021" name="Nat. Commun.">
        <title>Genetic determinants of endophytism in the Arabidopsis root mycobiome.</title>
        <authorList>
            <person name="Mesny F."/>
            <person name="Miyauchi S."/>
            <person name="Thiergart T."/>
            <person name="Pickel B."/>
            <person name="Atanasova L."/>
            <person name="Karlsson M."/>
            <person name="Huettel B."/>
            <person name="Barry K.W."/>
            <person name="Haridas S."/>
            <person name="Chen C."/>
            <person name="Bauer D."/>
            <person name="Andreopoulos W."/>
            <person name="Pangilinan J."/>
            <person name="LaButti K."/>
            <person name="Riley R."/>
            <person name="Lipzen A."/>
            <person name="Clum A."/>
            <person name="Drula E."/>
            <person name="Henrissat B."/>
            <person name="Kohler A."/>
            <person name="Grigoriev I.V."/>
            <person name="Martin F.M."/>
            <person name="Hacquard S."/>
        </authorList>
    </citation>
    <scope>NUCLEOTIDE SEQUENCE</scope>
    <source>
        <strain evidence="1">MPI-CAGE-CH-0230</strain>
    </source>
</reference>
<evidence type="ECO:0000313" key="2">
    <source>
        <dbReference type="Proteomes" id="UP000756346"/>
    </source>
</evidence>
<organism evidence="1 2">
    <name type="scientific">Microdochium trichocladiopsis</name>
    <dbReference type="NCBI Taxonomy" id="1682393"/>
    <lineage>
        <taxon>Eukaryota</taxon>
        <taxon>Fungi</taxon>
        <taxon>Dikarya</taxon>
        <taxon>Ascomycota</taxon>
        <taxon>Pezizomycotina</taxon>
        <taxon>Sordariomycetes</taxon>
        <taxon>Xylariomycetidae</taxon>
        <taxon>Xylariales</taxon>
        <taxon>Microdochiaceae</taxon>
        <taxon>Microdochium</taxon>
    </lineage>
</organism>
<evidence type="ECO:0000313" key="1">
    <source>
        <dbReference type="EMBL" id="KAH7012580.1"/>
    </source>
</evidence>
<gene>
    <name evidence="1" type="ORF">B0I36DRAFT_52134</name>
</gene>
<dbReference type="RefSeq" id="XP_046004845.1">
    <property type="nucleotide sequence ID" value="XM_046162985.1"/>
</dbReference>
<dbReference type="EMBL" id="JAGTJQ010000014">
    <property type="protein sequence ID" value="KAH7012580.1"/>
    <property type="molecule type" value="Genomic_DNA"/>
</dbReference>
<dbReference type="Proteomes" id="UP000756346">
    <property type="component" value="Unassembled WGS sequence"/>
</dbReference>